<organism evidence="7 8">
    <name type="scientific">Vagococcus silagei</name>
    <dbReference type="NCBI Taxonomy" id="2508885"/>
    <lineage>
        <taxon>Bacteria</taxon>
        <taxon>Bacillati</taxon>
        <taxon>Bacillota</taxon>
        <taxon>Bacilli</taxon>
        <taxon>Lactobacillales</taxon>
        <taxon>Enterococcaceae</taxon>
        <taxon>Vagococcus</taxon>
    </lineage>
</organism>
<comment type="subcellular location">
    <subcellularLocation>
        <location evidence="1">Membrane</location>
        <topology evidence="1">Multi-pass membrane protein</topology>
    </subcellularLocation>
</comment>
<name>A0A4S3B0S6_9ENTE</name>
<keyword evidence="4 6" id="KW-1133">Transmembrane helix</keyword>
<comment type="caution">
    <text evidence="7">The sequence shown here is derived from an EMBL/GenBank/DDBJ whole genome shotgun (WGS) entry which is preliminary data.</text>
</comment>
<dbReference type="RefSeq" id="WP_136137419.1">
    <property type="nucleotide sequence ID" value="NZ_SDGV01000020.1"/>
</dbReference>
<keyword evidence="8" id="KW-1185">Reference proteome</keyword>
<reference evidence="7 8" key="1">
    <citation type="submission" date="2019-01" db="EMBL/GenBank/DDBJ databases">
        <title>Vagococcus silagei sp. nov. isolated from brewer's grain.</title>
        <authorList>
            <person name="Guu J.-R."/>
        </authorList>
    </citation>
    <scope>NUCLEOTIDE SEQUENCE [LARGE SCALE GENOMIC DNA]</scope>
    <source>
        <strain evidence="7 8">2B-2</strain>
    </source>
</reference>
<sequence>MLTKHIVHENLVWVESNQFSEQDRSILLNEYSLPLGLLDYVSDDYEQSTYDYNAASGYHLMVINLPVLLERKVRYTTRPISFLFNESIIFTFNTGESDAINEALRKQITENKAQLTVNKMLASGLEEAFQYFMTCFHTVMKTRHELDELISRHMTNQNLLELSYLQQTFSYFNHAAKSNVDALQMMLDAEYGKLLRPVEIEHFENLMVEANQIKHMVRLESEVVDKVAQVFDSVNNNNLNSTMSILTFWSLALAVPTLVTGFYGMNVLLPSISPKYDWLILLVISIVLIFLLIWTIKNSKRFK</sequence>
<evidence type="ECO:0000256" key="3">
    <source>
        <dbReference type="ARBA" id="ARBA00022692"/>
    </source>
</evidence>
<dbReference type="CDD" id="cd12827">
    <property type="entry name" value="EcCorA_ZntB-like_u2"/>
    <property type="match status" value="1"/>
</dbReference>
<dbReference type="Proteomes" id="UP000310506">
    <property type="component" value="Unassembled WGS sequence"/>
</dbReference>
<dbReference type="AlphaFoldDB" id="A0A4S3B0S6"/>
<dbReference type="OrthoDB" id="9803416at2"/>
<evidence type="ECO:0000256" key="1">
    <source>
        <dbReference type="ARBA" id="ARBA00004141"/>
    </source>
</evidence>
<dbReference type="GO" id="GO:0046873">
    <property type="term" value="F:metal ion transmembrane transporter activity"/>
    <property type="evidence" value="ECO:0007669"/>
    <property type="project" value="InterPro"/>
</dbReference>
<dbReference type="EMBL" id="SDGV01000020">
    <property type="protein sequence ID" value="THB60611.1"/>
    <property type="molecule type" value="Genomic_DNA"/>
</dbReference>
<accession>A0A4S3B0S6</accession>
<keyword evidence="5 6" id="KW-0472">Membrane</keyword>
<dbReference type="Pfam" id="PF01544">
    <property type="entry name" value="CorA"/>
    <property type="match status" value="1"/>
</dbReference>
<comment type="similarity">
    <text evidence="2">Belongs to the CorA metal ion transporter (MIT) (TC 1.A.35) family.</text>
</comment>
<evidence type="ECO:0000313" key="8">
    <source>
        <dbReference type="Proteomes" id="UP000310506"/>
    </source>
</evidence>
<feature type="transmembrane region" description="Helical" evidence="6">
    <location>
        <begin position="278"/>
        <end position="296"/>
    </location>
</feature>
<feature type="transmembrane region" description="Helical" evidence="6">
    <location>
        <begin position="245"/>
        <end position="266"/>
    </location>
</feature>
<dbReference type="InterPro" id="IPR047199">
    <property type="entry name" value="CorA-like"/>
</dbReference>
<evidence type="ECO:0000256" key="5">
    <source>
        <dbReference type="ARBA" id="ARBA00023136"/>
    </source>
</evidence>
<dbReference type="PANTHER" id="PTHR47891">
    <property type="entry name" value="TRANSPORTER-RELATED"/>
    <property type="match status" value="1"/>
</dbReference>
<dbReference type="SUPFAM" id="SSF143865">
    <property type="entry name" value="CorA soluble domain-like"/>
    <property type="match status" value="1"/>
</dbReference>
<dbReference type="InterPro" id="IPR045863">
    <property type="entry name" value="CorA_TM1_TM2"/>
</dbReference>
<evidence type="ECO:0000313" key="7">
    <source>
        <dbReference type="EMBL" id="THB60611.1"/>
    </source>
</evidence>
<dbReference type="InterPro" id="IPR002523">
    <property type="entry name" value="MgTranspt_CorA/ZnTranspt_ZntB"/>
</dbReference>
<dbReference type="PANTHER" id="PTHR47891:SF1">
    <property type="entry name" value="CORA-MAGNESIUM AND COBALT TRANSPORTER"/>
    <property type="match status" value="1"/>
</dbReference>
<dbReference type="InterPro" id="IPR045861">
    <property type="entry name" value="CorA_cytoplasmic_dom"/>
</dbReference>
<dbReference type="Gene3D" id="1.20.58.340">
    <property type="entry name" value="Magnesium transport protein CorA, transmembrane region"/>
    <property type="match status" value="1"/>
</dbReference>
<evidence type="ECO:0000256" key="6">
    <source>
        <dbReference type="SAM" id="Phobius"/>
    </source>
</evidence>
<gene>
    <name evidence="7" type="ORF">ESZ54_09350</name>
</gene>
<evidence type="ECO:0000256" key="4">
    <source>
        <dbReference type="ARBA" id="ARBA00022989"/>
    </source>
</evidence>
<keyword evidence="3 6" id="KW-0812">Transmembrane</keyword>
<proteinExistence type="inferred from homology"/>
<dbReference type="SUPFAM" id="SSF144083">
    <property type="entry name" value="Magnesium transport protein CorA, transmembrane region"/>
    <property type="match status" value="1"/>
</dbReference>
<dbReference type="GO" id="GO:0016020">
    <property type="term" value="C:membrane"/>
    <property type="evidence" value="ECO:0007669"/>
    <property type="project" value="UniProtKB-SubCell"/>
</dbReference>
<evidence type="ECO:0000256" key="2">
    <source>
        <dbReference type="ARBA" id="ARBA00009765"/>
    </source>
</evidence>
<dbReference type="Gene3D" id="3.30.460.20">
    <property type="entry name" value="CorA soluble domain-like"/>
    <property type="match status" value="1"/>
</dbReference>
<protein>
    <submittedName>
        <fullName evidence="7">Magnesium transporter CorA family protein</fullName>
    </submittedName>
</protein>